<dbReference type="InterPro" id="IPR050561">
    <property type="entry name" value="PTP"/>
</dbReference>
<accession>A0A9P0TGS0</accession>
<dbReference type="EMBL" id="CALOZG010000004">
    <property type="protein sequence ID" value="CAH4023709.1"/>
    <property type="molecule type" value="Genomic_DNA"/>
</dbReference>
<evidence type="ECO:0000313" key="2">
    <source>
        <dbReference type="EMBL" id="CAH4023709.1"/>
    </source>
</evidence>
<keyword evidence="3" id="KW-1185">Reference proteome</keyword>
<dbReference type="PANTHER" id="PTHR23339">
    <property type="entry name" value="TYROSINE SPECIFIC PROTEIN PHOSPHATASE AND DUAL SPECIFICITY PROTEIN PHOSPHATASE"/>
    <property type="match status" value="1"/>
</dbReference>
<proteinExistence type="predicted"/>
<evidence type="ECO:0000313" key="3">
    <source>
        <dbReference type="Proteomes" id="UP001152562"/>
    </source>
</evidence>
<evidence type="ECO:0000256" key="1">
    <source>
        <dbReference type="SAM" id="MobiDB-lite"/>
    </source>
</evidence>
<comment type="caution">
    <text evidence="2">The sequence shown here is derived from an EMBL/GenBank/DDBJ whole genome shotgun (WGS) entry which is preliminary data.</text>
</comment>
<reference evidence="2" key="1">
    <citation type="submission" date="2022-05" db="EMBL/GenBank/DDBJ databases">
        <authorList>
            <person name="Okamura Y."/>
        </authorList>
    </citation>
    <scope>NUCLEOTIDE SEQUENCE</scope>
</reference>
<dbReference type="Proteomes" id="UP001152562">
    <property type="component" value="Unassembled WGS sequence"/>
</dbReference>
<name>A0A9P0TGS0_PIEBR</name>
<dbReference type="Gene3D" id="3.90.190.10">
    <property type="entry name" value="Protein tyrosine phosphatase superfamily"/>
    <property type="match status" value="1"/>
</dbReference>
<sequence length="213" mass="23917">MDLAEEEERPLCSRFGWGHIARLCRRKKRRVDPEGANVRNRRDSHHRVNRPPSAQYSAFGELLRTCTPSGLQCALFCGGSRCKYELPSKRSSAIQGLYSDWVTVDILAMARPSTTSIAARNIIQQLHSWGVRTVINLQMPGEHASCGPPLTNSGFTYDPVIFMANDIYYYNFGWPDYGEASLCGLLDMAKVLSFALQEGRVAIHCHAGNYFIK</sequence>
<dbReference type="AlphaFoldDB" id="A0A9P0TGS0"/>
<dbReference type="InterPro" id="IPR029021">
    <property type="entry name" value="Prot-tyrosine_phosphatase-like"/>
</dbReference>
<organism evidence="2 3">
    <name type="scientific">Pieris brassicae</name>
    <name type="common">White butterfly</name>
    <name type="synonym">Large white butterfly</name>
    <dbReference type="NCBI Taxonomy" id="7116"/>
    <lineage>
        <taxon>Eukaryota</taxon>
        <taxon>Metazoa</taxon>
        <taxon>Ecdysozoa</taxon>
        <taxon>Arthropoda</taxon>
        <taxon>Hexapoda</taxon>
        <taxon>Insecta</taxon>
        <taxon>Pterygota</taxon>
        <taxon>Neoptera</taxon>
        <taxon>Endopterygota</taxon>
        <taxon>Lepidoptera</taxon>
        <taxon>Glossata</taxon>
        <taxon>Ditrysia</taxon>
        <taxon>Papilionoidea</taxon>
        <taxon>Pieridae</taxon>
        <taxon>Pierinae</taxon>
        <taxon>Pieris</taxon>
    </lineage>
</organism>
<gene>
    <name evidence="2" type="ORF">PIBRA_LOCUS4300</name>
</gene>
<protein>
    <submittedName>
        <fullName evidence="2">Uncharacterized protein</fullName>
    </submittedName>
</protein>
<dbReference type="SUPFAM" id="SSF52799">
    <property type="entry name" value="(Phosphotyrosine protein) phosphatases II"/>
    <property type="match status" value="1"/>
</dbReference>
<feature type="region of interest" description="Disordered" evidence="1">
    <location>
        <begin position="32"/>
        <end position="52"/>
    </location>
</feature>